<sequence>MGVLAAALKAEGATVRLIVREGPVPSSATAIYDSFCSLADAAATAALIVVDGKDFAAAELAALAKTARKLVLIDDIGQPAVGAARLLINPNIYGQELAYDTVAFSEVLAGVRWNLIDPRYSALADDAGRERIAVCFGGADDGSWAAPVLAALDGPVTWVDAGQRNLVPAMQDLLAERTEITHLVSPDMVAFYASTDVLICGAGQMAVEGMASGCKVIAVQVAADQALQIKALEVLGVAVFRAMDAAAIAAAAGQVDKVQCPDIAGGPTRVAERLMELASEVAA</sequence>
<keyword evidence="2" id="KW-1185">Reference proteome</keyword>
<gene>
    <name evidence="1" type="ORF">PH603_10975</name>
</gene>
<dbReference type="Gene3D" id="3.40.50.11190">
    <property type="match status" value="1"/>
</dbReference>
<protein>
    <submittedName>
        <fullName evidence="1">Uncharacterized protein</fullName>
    </submittedName>
</protein>
<dbReference type="KEGG" id="gso:PH603_10975"/>
<dbReference type="RefSeq" id="WP_289502574.1">
    <property type="nucleotide sequence ID" value="NZ_CP116805.1"/>
</dbReference>
<dbReference type="AlphaFoldDB" id="A0AAE9XN25"/>
<evidence type="ECO:0000313" key="2">
    <source>
        <dbReference type="Proteomes" id="UP001217500"/>
    </source>
</evidence>
<dbReference type="Proteomes" id="UP001217500">
    <property type="component" value="Chromosome"/>
</dbReference>
<proteinExistence type="predicted"/>
<accession>A0AAE9XN25</accession>
<dbReference type="EMBL" id="CP116805">
    <property type="protein sequence ID" value="WCL53062.1"/>
    <property type="molecule type" value="Genomic_DNA"/>
</dbReference>
<dbReference type="SUPFAM" id="SSF53756">
    <property type="entry name" value="UDP-Glycosyltransferase/glycogen phosphorylase"/>
    <property type="match status" value="1"/>
</dbReference>
<name>A0AAE9XN25_9PROT</name>
<reference evidence="1" key="1">
    <citation type="submission" date="2023-01" db="EMBL/GenBank/DDBJ databases">
        <title>The genome sequence of Kordiimonadaceae bacterium 6D33.</title>
        <authorList>
            <person name="Liu Y."/>
        </authorList>
    </citation>
    <scope>NUCLEOTIDE SEQUENCE</scope>
    <source>
        <strain evidence="1">6D33</strain>
    </source>
</reference>
<evidence type="ECO:0000313" key="1">
    <source>
        <dbReference type="EMBL" id="WCL53062.1"/>
    </source>
</evidence>
<dbReference type="Gene3D" id="3.40.50.2000">
    <property type="entry name" value="Glycogen Phosphorylase B"/>
    <property type="match status" value="1"/>
</dbReference>
<organism evidence="1 2">
    <name type="scientific">Gimibacter soli</name>
    <dbReference type="NCBI Taxonomy" id="3024400"/>
    <lineage>
        <taxon>Bacteria</taxon>
        <taxon>Pseudomonadati</taxon>
        <taxon>Pseudomonadota</taxon>
        <taxon>Alphaproteobacteria</taxon>
        <taxon>Kordiimonadales</taxon>
        <taxon>Temperatibacteraceae</taxon>
        <taxon>Gimibacter</taxon>
    </lineage>
</organism>